<dbReference type="PANTHER" id="PTHR42879:SF2">
    <property type="entry name" value="3-OXOACYL-[ACYL-CARRIER-PROTEIN] REDUCTASE FABG"/>
    <property type="match status" value="1"/>
</dbReference>
<gene>
    <name evidence="4" type="ORF">JF886_09085</name>
</gene>
<reference evidence="4 5" key="1">
    <citation type="submission" date="2020-10" db="EMBL/GenBank/DDBJ databases">
        <title>Ca. Dormibacterota MAGs.</title>
        <authorList>
            <person name="Montgomery K."/>
        </authorList>
    </citation>
    <scope>NUCLEOTIDE SEQUENCE [LARGE SCALE GENOMIC DNA]</scope>
    <source>
        <strain evidence="4">SC8812_S17_18</strain>
    </source>
</reference>
<organism evidence="4 5">
    <name type="scientific">Candidatus Aeolococcus gillhamiae</name>
    <dbReference type="NCBI Taxonomy" id="3127015"/>
    <lineage>
        <taxon>Bacteria</taxon>
        <taxon>Bacillati</taxon>
        <taxon>Candidatus Dormiibacterota</taxon>
        <taxon>Candidatus Dormibacteria</taxon>
        <taxon>Candidatus Aeolococcales</taxon>
        <taxon>Candidatus Aeolococcaceae</taxon>
        <taxon>Candidatus Aeolococcus</taxon>
    </lineage>
</organism>
<dbReference type="GO" id="GO:0032787">
    <property type="term" value="P:monocarboxylic acid metabolic process"/>
    <property type="evidence" value="ECO:0007669"/>
    <property type="project" value="UniProtKB-ARBA"/>
</dbReference>
<dbReference type="InterPro" id="IPR020904">
    <property type="entry name" value="Sc_DH/Rdtase_CS"/>
</dbReference>
<evidence type="ECO:0000256" key="2">
    <source>
        <dbReference type="ARBA" id="ARBA00023002"/>
    </source>
</evidence>
<dbReference type="PRINTS" id="PR00080">
    <property type="entry name" value="SDRFAMILY"/>
</dbReference>
<evidence type="ECO:0000256" key="1">
    <source>
        <dbReference type="ARBA" id="ARBA00006484"/>
    </source>
</evidence>
<dbReference type="PROSITE" id="PS00061">
    <property type="entry name" value="ADH_SHORT"/>
    <property type="match status" value="1"/>
</dbReference>
<dbReference type="FunFam" id="3.40.50.720:FF:000084">
    <property type="entry name" value="Short-chain dehydrogenase reductase"/>
    <property type="match status" value="1"/>
</dbReference>
<dbReference type="PRINTS" id="PR00081">
    <property type="entry name" value="GDHRDH"/>
</dbReference>
<dbReference type="PANTHER" id="PTHR42879">
    <property type="entry name" value="3-OXOACYL-(ACYL-CARRIER-PROTEIN) REDUCTASE"/>
    <property type="match status" value="1"/>
</dbReference>
<dbReference type="GO" id="GO:0016491">
    <property type="term" value="F:oxidoreductase activity"/>
    <property type="evidence" value="ECO:0007669"/>
    <property type="project" value="UniProtKB-KW"/>
</dbReference>
<protein>
    <submittedName>
        <fullName evidence="4">SDR family NAD(P)-dependent oxidoreductase</fullName>
    </submittedName>
</protein>
<dbReference type="SUPFAM" id="SSF51735">
    <property type="entry name" value="NAD(P)-binding Rossmann-fold domains"/>
    <property type="match status" value="1"/>
</dbReference>
<dbReference type="CDD" id="cd05233">
    <property type="entry name" value="SDR_c"/>
    <property type="match status" value="1"/>
</dbReference>
<dbReference type="EMBL" id="JAEKNS010000095">
    <property type="protein sequence ID" value="MBJ7594996.1"/>
    <property type="molecule type" value="Genomic_DNA"/>
</dbReference>
<dbReference type="InterPro" id="IPR002347">
    <property type="entry name" value="SDR_fam"/>
</dbReference>
<dbReference type="InterPro" id="IPR036291">
    <property type="entry name" value="NAD(P)-bd_dom_sf"/>
</dbReference>
<keyword evidence="2" id="KW-0560">Oxidoreductase</keyword>
<sequence length="246" mass="24984">MTVAVVTGASRGIGRAITQDLASRGHQVVAMARNRTALEALAREAAGDVVPIVCDVSDENAVNEAFAGLGDVDILVNNAGAATSNPVHRTTLTQWDEMLRVNATGPFLCTRAVLRGMRQRDHGRIVTIASVAGLSGGRYIAAYAASKHAAVGLIRVVAAEVRGSGVTANAVCPSYVRTAMTDNTVAAIEERSGGAAGSGEAILVAQMGLGRLIEPEEVAAAVAYLVSPAAAAVNGEVIVIDGGGGE</sequence>
<proteinExistence type="inferred from homology"/>
<accession>A0A934N3U6</accession>
<dbReference type="RefSeq" id="WP_337311701.1">
    <property type="nucleotide sequence ID" value="NZ_JAEKNS010000095.1"/>
</dbReference>
<comment type="caution">
    <text evidence="4">The sequence shown here is derived from an EMBL/GenBank/DDBJ whole genome shotgun (WGS) entry which is preliminary data.</text>
</comment>
<name>A0A934N3U6_9BACT</name>
<comment type="similarity">
    <text evidence="1 3">Belongs to the short-chain dehydrogenases/reductases (SDR) family.</text>
</comment>
<evidence type="ECO:0000313" key="5">
    <source>
        <dbReference type="Proteomes" id="UP000606991"/>
    </source>
</evidence>
<dbReference type="Gene3D" id="3.40.50.720">
    <property type="entry name" value="NAD(P)-binding Rossmann-like Domain"/>
    <property type="match status" value="1"/>
</dbReference>
<evidence type="ECO:0000313" key="4">
    <source>
        <dbReference type="EMBL" id="MBJ7594996.1"/>
    </source>
</evidence>
<dbReference type="Proteomes" id="UP000606991">
    <property type="component" value="Unassembled WGS sequence"/>
</dbReference>
<dbReference type="InterPro" id="IPR050259">
    <property type="entry name" value="SDR"/>
</dbReference>
<evidence type="ECO:0000256" key="3">
    <source>
        <dbReference type="RuleBase" id="RU000363"/>
    </source>
</evidence>
<dbReference type="Pfam" id="PF00106">
    <property type="entry name" value="adh_short"/>
    <property type="match status" value="1"/>
</dbReference>
<dbReference type="AlphaFoldDB" id="A0A934N3U6"/>